<proteinExistence type="predicted"/>
<feature type="region of interest" description="Disordered" evidence="1">
    <location>
        <begin position="1"/>
        <end position="24"/>
    </location>
</feature>
<evidence type="ECO:0000313" key="2">
    <source>
        <dbReference type="EMBL" id="AFZ69778.1"/>
    </source>
</evidence>
<accession>L0A7D5</accession>
<dbReference type="AlphaFoldDB" id="L0A7D5"/>
<dbReference type="Proteomes" id="UP000010467">
    <property type="component" value="Plasmid pDEIPE02"/>
</dbReference>
<dbReference type="HOGENOM" id="CLU_2463967_0_0_0"/>
<keyword evidence="3" id="KW-1185">Reference proteome</keyword>
<dbReference type="KEGG" id="dpd:Deipe_4450"/>
<organism evidence="2 3">
    <name type="scientific">Deinococcus peraridilitoris (strain DSM 19664 / LMG 22246 / CIP 109416 / KR-200)</name>
    <dbReference type="NCBI Taxonomy" id="937777"/>
    <lineage>
        <taxon>Bacteria</taxon>
        <taxon>Thermotogati</taxon>
        <taxon>Deinococcota</taxon>
        <taxon>Deinococci</taxon>
        <taxon>Deinococcales</taxon>
        <taxon>Deinococcaceae</taxon>
        <taxon>Deinococcus</taxon>
    </lineage>
</organism>
<evidence type="ECO:0000256" key="1">
    <source>
        <dbReference type="SAM" id="MobiDB-lite"/>
    </source>
</evidence>
<feature type="region of interest" description="Disordered" evidence="1">
    <location>
        <begin position="36"/>
        <end position="88"/>
    </location>
</feature>
<protein>
    <submittedName>
        <fullName evidence="2">Uncharacterized protein</fullName>
    </submittedName>
</protein>
<feature type="compositionally biased region" description="Basic residues" evidence="1">
    <location>
        <begin position="59"/>
        <end position="72"/>
    </location>
</feature>
<evidence type="ECO:0000313" key="3">
    <source>
        <dbReference type="Proteomes" id="UP000010467"/>
    </source>
</evidence>
<name>L0A7D5_DEIPD</name>
<reference evidence="3" key="1">
    <citation type="submission" date="2012-03" db="EMBL/GenBank/DDBJ databases">
        <title>Complete sequence of plasmid 2 of Deinococcus peraridilitoris DSM 19664.</title>
        <authorList>
            <person name="Lucas S."/>
            <person name="Copeland A."/>
            <person name="Lapidus A."/>
            <person name="Glavina del Rio T."/>
            <person name="Dalin E."/>
            <person name="Tice H."/>
            <person name="Bruce D."/>
            <person name="Goodwin L."/>
            <person name="Pitluck S."/>
            <person name="Peters L."/>
            <person name="Mikhailova N."/>
            <person name="Lu M."/>
            <person name="Kyrpides N."/>
            <person name="Mavromatis K."/>
            <person name="Ivanova N."/>
            <person name="Brettin T."/>
            <person name="Detter J.C."/>
            <person name="Han C."/>
            <person name="Larimer F."/>
            <person name="Land M."/>
            <person name="Hauser L."/>
            <person name="Markowitz V."/>
            <person name="Cheng J.-F."/>
            <person name="Hugenholtz P."/>
            <person name="Woyke T."/>
            <person name="Wu D."/>
            <person name="Pukall R."/>
            <person name="Steenblock K."/>
            <person name="Brambilla E."/>
            <person name="Klenk H.-P."/>
            <person name="Eisen J.A."/>
        </authorList>
    </citation>
    <scope>NUCLEOTIDE SEQUENCE [LARGE SCALE GENOMIC DNA]</scope>
    <source>
        <strain evidence="3">DSM 19664 / LMG 22246 / CIP 109416 / KR-200</strain>
        <plasmid evidence="3">Plasmid pDEIPE02</plasmid>
    </source>
</reference>
<sequence>MMHSGDEFYGDEVTSGPDLEGLHGLDWNEAADYTHEFGSSPRHARGGLRGACAPEERHRARPEHHRAPRGGKRPVVCRPLSSPGPQTE</sequence>
<keyword evidence="2" id="KW-0614">Plasmid</keyword>
<gene>
    <name evidence="2" type="ordered locus">Deipe_4450</name>
</gene>
<dbReference type="EMBL" id="CP003384">
    <property type="protein sequence ID" value="AFZ69778.1"/>
    <property type="molecule type" value="Genomic_DNA"/>
</dbReference>
<geneLocation type="plasmid" evidence="2 3">
    <name>pDEIPE02</name>
</geneLocation>